<feature type="domain" description="Response regulatory" evidence="8">
    <location>
        <begin position="2"/>
        <end position="116"/>
    </location>
</feature>
<dbReference type="PROSITE" id="PS51755">
    <property type="entry name" value="OMPR_PHOB"/>
    <property type="match status" value="1"/>
</dbReference>
<keyword evidence="2" id="KW-0902">Two-component regulatory system</keyword>
<dbReference type="Pfam" id="PF00072">
    <property type="entry name" value="Response_reg"/>
    <property type="match status" value="1"/>
</dbReference>
<dbReference type="GO" id="GO:0005829">
    <property type="term" value="C:cytosol"/>
    <property type="evidence" value="ECO:0007669"/>
    <property type="project" value="TreeGrafter"/>
</dbReference>
<accession>A0A059G2K3</accession>
<dbReference type="CDD" id="cd19935">
    <property type="entry name" value="REC_OmpR_CusR-like"/>
    <property type="match status" value="1"/>
</dbReference>
<gene>
    <name evidence="10" type="ORF">HOC_18009</name>
</gene>
<dbReference type="EMBL" id="ARYL01000042">
    <property type="protein sequence ID" value="KDA00939.1"/>
    <property type="molecule type" value="Genomic_DNA"/>
</dbReference>
<dbReference type="eggNOG" id="COG0745">
    <property type="taxonomic scope" value="Bacteria"/>
</dbReference>
<evidence type="ECO:0000313" key="10">
    <source>
        <dbReference type="EMBL" id="KDA00939.1"/>
    </source>
</evidence>
<evidence type="ECO:0000259" key="9">
    <source>
        <dbReference type="PROSITE" id="PS51755"/>
    </source>
</evidence>
<evidence type="ECO:0000256" key="6">
    <source>
        <dbReference type="PROSITE-ProRule" id="PRU00169"/>
    </source>
</evidence>
<dbReference type="SMART" id="SM00448">
    <property type="entry name" value="REC"/>
    <property type="match status" value="1"/>
</dbReference>
<dbReference type="Gene3D" id="1.10.10.10">
    <property type="entry name" value="Winged helix-like DNA-binding domain superfamily/Winged helix DNA-binding domain"/>
    <property type="match status" value="1"/>
</dbReference>
<dbReference type="RefSeq" id="WP_035541170.1">
    <property type="nucleotide sequence ID" value="NZ_ARYL01000042.1"/>
</dbReference>
<keyword evidence="4 7" id="KW-0238">DNA-binding</keyword>
<dbReference type="InterPro" id="IPR011006">
    <property type="entry name" value="CheY-like_superfamily"/>
</dbReference>
<dbReference type="PROSITE" id="PS50110">
    <property type="entry name" value="RESPONSE_REGULATORY"/>
    <property type="match status" value="1"/>
</dbReference>
<keyword evidence="1 6" id="KW-0597">Phosphoprotein</keyword>
<dbReference type="STRING" id="1280953.HOC_18009"/>
<dbReference type="GO" id="GO:0006355">
    <property type="term" value="P:regulation of DNA-templated transcription"/>
    <property type="evidence" value="ECO:0007669"/>
    <property type="project" value="InterPro"/>
</dbReference>
<keyword evidence="5" id="KW-0804">Transcription</keyword>
<feature type="domain" description="OmpR/PhoB-type" evidence="9">
    <location>
        <begin position="125"/>
        <end position="223"/>
    </location>
</feature>
<dbReference type="Proteomes" id="UP000024942">
    <property type="component" value="Unassembled WGS sequence"/>
</dbReference>
<proteinExistence type="predicted"/>
<sequence>MKILLVEDDAVTRDYVCSGLIGAGHGVDSVEDGIDGLALALRGGHDAIILDRMLPGMDGLAILKAMRAADLSTPVLFLTAVGGLDDRVEGLEAGADDYLAKPFAFSELAARLAAIARRPSLVSEQTKLVVADLELDLIRRTANRAGQQIDLLPKEFALLEYLMRSEGRVLSRTMLLEHVWDFHFDPQTSVVETHISRLRAKIDRPFDSHLLYTVKNIGYSLRAPD</sequence>
<evidence type="ECO:0000256" key="5">
    <source>
        <dbReference type="ARBA" id="ARBA00023163"/>
    </source>
</evidence>
<evidence type="ECO:0000256" key="2">
    <source>
        <dbReference type="ARBA" id="ARBA00023012"/>
    </source>
</evidence>
<reference evidence="10 11" key="1">
    <citation type="journal article" date="2014" name="Antonie Van Leeuwenhoek">
        <title>Hyphomonas beringensis sp. nov. and Hyphomonas chukchiensis sp. nov., isolated from surface seawater of the Bering Sea and Chukchi Sea.</title>
        <authorList>
            <person name="Li C."/>
            <person name="Lai Q."/>
            <person name="Li G."/>
            <person name="Dong C."/>
            <person name="Wang J."/>
            <person name="Liao Y."/>
            <person name="Shao Z."/>
        </authorList>
    </citation>
    <scope>NUCLEOTIDE SEQUENCE [LARGE SCALE GENOMIC DNA]</scope>
    <source>
        <strain evidence="10 11">SCH89</strain>
    </source>
</reference>
<dbReference type="OrthoDB" id="7191169at2"/>
<keyword evidence="3" id="KW-0805">Transcription regulation</keyword>
<dbReference type="InterPro" id="IPR001867">
    <property type="entry name" value="OmpR/PhoB-type_DNA-bd"/>
</dbReference>
<dbReference type="SUPFAM" id="SSF52172">
    <property type="entry name" value="CheY-like"/>
    <property type="match status" value="1"/>
</dbReference>
<organism evidence="10 11">
    <name type="scientific">Hyphomonas oceanitis SCH89</name>
    <dbReference type="NCBI Taxonomy" id="1280953"/>
    <lineage>
        <taxon>Bacteria</taxon>
        <taxon>Pseudomonadati</taxon>
        <taxon>Pseudomonadota</taxon>
        <taxon>Alphaproteobacteria</taxon>
        <taxon>Hyphomonadales</taxon>
        <taxon>Hyphomonadaceae</taxon>
        <taxon>Hyphomonas</taxon>
    </lineage>
</organism>
<protein>
    <submittedName>
        <fullName evidence="10">Two component response regulator</fullName>
    </submittedName>
</protein>
<dbReference type="InterPro" id="IPR036388">
    <property type="entry name" value="WH-like_DNA-bd_sf"/>
</dbReference>
<evidence type="ECO:0000313" key="11">
    <source>
        <dbReference type="Proteomes" id="UP000024942"/>
    </source>
</evidence>
<dbReference type="GO" id="GO:0000156">
    <property type="term" value="F:phosphorelay response regulator activity"/>
    <property type="evidence" value="ECO:0007669"/>
    <property type="project" value="TreeGrafter"/>
</dbReference>
<comment type="caution">
    <text evidence="10">The sequence shown here is derived from an EMBL/GenBank/DDBJ whole genome shotgun (WGS) entry which is preliminary data.</text>
</comment>
<dbReference type="InterPro" id="IPR039420">
    <property type="entry name" value="WalR-like"/>
</dbReference>
<evidence type="ECO:0000256" key="7">
    <source>
        <dbReference type="PROSITE-ProRule" id="PRU01091"/>
    </source>
</evidence>
<evidence type="ECO:0000256" key="1">
    <source>
        <dbReference type="ARBA" id="ARBA00022553"/>
    </source>
</evidence>
<dbReference type="PANTHER" id="PTHR48111">
    <property type="entry name" value="REGULATOR OF RPOS"/>
    <property type="match status" value="1"/>
</dbReference>
<feature type="modified residue" description="4-aspartylphosphate" evidence="6">
    <location>
        <position position="51"/>
    </location>
</feature>
<evidence type="ECO:0000256" key="4">
    <source>
        <dbReference type="ARBA" id="ARBA00023125"/>
    </source>
</evidence>
<dbReference type="Pfam" id="PF00486">
    <property type="entry name" value="Trans_reg_C"/>
    <property type="match status" value="1"/>
</dbReference>
<dbReference type="SMART" id="SM00862">
    <property type="entry name" value="Trans_reg_C"/>
    <property type="match status" value="1"/>
</dbReference>
<feature type="DNA-binding region" description="OmpR/PhoB-type" evidence="7">
    <location>
        <begin position="125"/>
        <end position="223"/>
    </location>
</feature>
<evidence type="ECO:0000259" key="8">
    <source>
        <dbReference type="PROSITE" id="PS50110"/>
    </source>
</evidence>
<name>A0A059G2K3_9PROT</name>
<dbReference type="Gene3D" id="3.40.50.2300">
    <property type="match status" value="1"/>
</dbReference>
<keyword evidence="11" id="KW-1185">Reference proteome</keyword>
<dbReference type="PANTHER" id="PTHR48111:SF76">
    <property type="entry name" value="TWO-COMPONENT RESPONSE REGULATOR"/>
    <property type="match status" value="1"/>
</dbReference>
<dbReference type="PATRIC" id="fig|1280953.3.peg.3606"/>
<dbReference type="Gene3D" id="6.10.250.690">
    <property type="match status" value="1"/>
</dbReference>
<dbReference type="FunFam" id="1.10.10.10:FF:000005">
    <property type="entry name" value="Two-component system response regulator"/>
    <property type="match status" value="1"/>
</dbReference>
<dbReference type="GO" id="GO:0032993">
    <property type="term" value="C:protein-DNA complex"/>
    <property type="evidence" value="ECO:0007669"/>
    <property type="project" value="TreeGrafter"/>
</dbReference>
<dbReference type="GO" id="GO:0000976">
    <property type="term" value="F:transcription cis-regulatory region binding"/>
    <property type="evidence" value="ECO:0007669"/>
    <property type="project" value="TreeGrafter"/>
</dbReference>
<dbReference type="CDD" id="cd00383">
    <property type="entry name" value="trans_reg_C"/>
    <property type="match status" value="1"/>
</dbReference>
<dbReference type="AlphaFoldDB" id="A0A059G2K3"/>
<evidence type="ECO:0000256" key="3">
    <source>
        <dbReference type="ARBA" id="ARBA00023015"/>
    </source>
</evidence>
<dbReference type="InterPro" id="IPR001789">
    <property type="entry name" value="Sig_transdc_resp-reg_receiver"/>
</dbReference>